<evidence type="ECO:0000256" key="1">
    <source>
        <dbReference type="ARBA" id="ARBA00023054"/>
    </source>
</evidence>
<dbReference type="Proteomes" id="UP001634007">
    <property type="component" value="Unassembled WGS sequence"/>
</dbReference>
<protein>
    <recommendedName>
        <fullName evidence="5">MATH domain-containing protein</fullName>
    </recommendedName>
</protein>
<dbReference type="PANTHER" id="PTHR46236:SF35">
    <property type="entry name" value="MATH DOMAIN-CONTAINING PROTEIN"/>
    <property type="match status" value="1"/>
</dbReference>
<keyword evidence="7" id="KW-1185">Reference proteome</keyword>
<name>A0ABD3ILR9_EUCGL</name>
<keyword evidence="4" id="KW-1133">Transmembrane helix</keyword>
<dbReference type="InterPro" id="IPR050804">
    <property type="entry name" value="MCC"/>
</dbReference>
<dbReference type="Pfam" id="PF22486">
    <property type="entry name" value="MATH_2"/>
    <property type="match status" value="1"/>
</dbReference>
<dbReference type="Gene3D" id="2.60.210.10">
    <property type="entry name" value="Apoptosis, Tumor Necrosis Factor Receptor Associated Protein 2, Chain A"/>
    <property type="match status" value="1"/>
</dbReference>
<evidence type="ECO:0000313" key="7">
    <source>
        <dbReference type="Proteomes" id="UP001634007"/>
    </source>
</evidence>
<dbReference type="PANTHER" id="PTHR46236">
    <property type="entry name" value="TRAF-LIKE SUPERFAMILY PROTEIN"/>
    <property type="match status" value="1"/>
</dbReference>
<dbReference type="InterPro" id="IPR002083">
    <property type="entry name" value="MATH/TRAF_dom"/>
</dbReference>
<dbReference type="CDD" id="cd00121">
    <property type="entry name" value="MATH"/>
    <property type="match status" value="1"/>
</dbReference>
<evidence type="ECO:0000313" key="6">
    <source>
        <dbReference type="EMBL" id="KAL3715925.1"/>
    </source>
</evidence>
<dbReference type="PROSITE" id="PS50144">
    <property type="entry name" value="MATH"/>
    <property type="match status" value="1"/>
</dbReference>
<evidence type="ECO:0000256" key="3">
    <source>
        <dbReference type="SAM" id="MobiDB-lite"/>
    </source>
</evidence>
<dbReference type="AlphaFoldDB" id="A0ABD3ILR9"/>
<evidence type="ECO:0000256" key="4">
    <source>
        <dbReference type="SAM" id="Phobius"/>
    </source>
</evidence>
<dbReference type="SUPFAM" id="SSF49599">
    <property type="entry name" value="TRAF domain-like"/>
    <property type="match status" value="1"/>
</dbReference>
<feature type="region of interest" description="Disordered" evidence="3">
    <location>
        <begin position="1"/>
        <end position="23"/>
    </location>
</feature>
<sequence length="408" mass="46540">MRKVMLIGENSRGRSATSVSRRRPGSTLKRSQFLVVNGTSRLFYFLFFLFLRLLIDDRMFIGLPSDSCVIRSFLSRRILVFPKGNDTDHLSLYIDVPDPLALPNGWTRKAKFHLSVIDQTNNGRSVRKGTEHVFAARQIDRGYPSFIPLTELHNYAAGYLANDTLVIKAEIRVLAVTPPVNIQPARPTDDFDSLLTSLEELIIAAETNGVNVGSSLGRRDGTLTAKIPSLEEVEKAKLSLKECLSDLFKSNMKERLFKALSTLSSARTRLSPKQRIAIDTFLANFNDFTSDFLTFEQDNAEFELQKLQKDQWLAAMTKCHEAHIVCKQLMGELVKEEEELERKMEEVKSRKDKLFLDWDVVRTKSEEAKSGYKNKQKKVAEAEEKKRIAEERMSRSTTAWSNLKTQFC</sequence>
<comment type="caution">
    <text evidence="6">The sequence shown here is derived from an EMBL/GenBank/DDBJ whole genome shotgun (WGS) entry which is preliminary data.</text>
</comment>
<dbReference type="InterPro" id="IPR008974">
    <property type="entry name" value="TRAF-like"/>
</dbReference>
<feature type="transmembrane region" description="Helical" evidence="4">
    <location>
        <begin position="33"/>
        <end position="55"/>
    </location>
</feature>
<keyword evidence="4" id="KW-0472">Membrane</keyword>
<evidence type="ECO:0000259" key="5">
    <source>
        <dbReference type="PROSITE" id="PS50144"/>
    </source>
</evidence>
<keyword evidence="4" id="KW-0812">Transmembrane</keyword>
<accession>A0ABD3ILR9</accession>
<dbReference type="EMBL" id="JBJKBG010000011">
    <property type="protein sequence ID" value="KAL3715925.1"/>
    <property type="molecule type" value="Genomic_DNA"/>
</dbReference>
<proteinExistence type="predicted"/>
<reference evidence="6 7" key="1">
    <citation type="submission" date="2024-11" db="EMBL/GenBank/DDBJ databases">
        <title>Chromosome-level genome assembly of Eucalyptus globulus Labill. provides insights into its genome evolution.</title>
        <authorList>
            <person name="Li X."/>
        </authorList>
    </citation>
    <scope>NUCLEOTIDE SEQUENCE [LARGE SCALE GENOMIC DNA]</scope>
    <source>
        <strain evidence="6">CL2024</strain>
        <tissue evidence="6">Fresh tender leaves</tissue>
    </source>
</reference>
<keyword evidence="1 2" id="KW-0175">Coiled coil</keyword>
<feature type="domain" description="MATH" evidence="5">
    <location>
        <begin position="40"/>
        <end position="171"/>
    </location>
</feature>
<feature type="coiled-coil region" evidence="2">
    <location>
        <begin position="326"/>
        <end position="399"/>
    </location>
</feature>
<gene>
    <name evidence="6" type="ORF">ACJRO7_007649</name>
</gene>
<evidence type="ECO:0000256" key="2">
    <source>
        <dbReference type="SAM" id="Coils"/>
    </source>
</evidence>
<organism evidence="6 7">
    <name type="scientific">Eucalyptus globulus</name>
    <name type="common">Tasmanian blue gum</name>
    <dbReference type="NCBI Taxonomy" id="34317"/>
    <lineage>
        <taxon>Eukaryota</taxon>
        <taxon>Viridiplantae</taxon>
        <taxon>Streptophyta</taxon>
        <taxon>Embryophyta</taxon>
        <taxon>Tracheophyta</taxon>
        <taxon>Spermatophyta</taxon>
        <taxon>Magnoliopsida</taxon>
        <taxon>eudicotyledons</taxon>
        <taxon>Gunneridae</taxon>
        <taxon>Pentapetalae</taxon>
        <taxon>rosids</taxon>
        <taxon>malvids</taxon>
        <taxon>Myrtales</taxon>
        <taxon>Myrtaceae</taxon>
        <taxon>Myrtoideae</taxon>
        <taxon>Eucalypteae</taxon>
        <taxon>Eucalyptus</taxon>
    </lineage>
</organism>